<sequence length="190" mass="20060">MNKYENKLSLISLVKIAMMTAIIFVSISIIKIPSPSGTGYVNVGDSMIFISAIFLGGKKGAVAAALGGFLSDALGGYLIYAPFTLVIKAIMALIVGGIIFKYNTERKNIILNCVAFIAAGIWEVIAYLGAGIIVYMLTISSNINVAILKSILDIPGNIVQAAVGVVIAVPFTILLAKTGLLYRTKSTNII</sequence>
<organism evidence="4 5">
    <name type="scientific">Clostridium acidisoli DSM 12555</name>
    <dbReference type="NCBI Taxonomy" id="1121291"/>
    <lineage>
        <taxon>Bacteria</taxon>
        <taxon>Bacillati</taxon>
        <taxon>Bacillota</taxon>
        <taxon>Clostridia</taxon>
        <taxon>Eubacteriales</taxon>
        <taxon>Clostridiaceae</taxon>
        <taxon>Clostridium</taxon>
    </lineage>
</organism>
<dbReference type="Proteomes" id="UP000192468">
    <property type="component" value="Unassembled WGS sequence"/>
</dbReference>
<evidence type="ECO:0000313" key="5">
    <source>
        <dbReference type="Proteomes" id="UP000192468"/>
    </source>
</evidence>
<dbReference type="STRING" id="1121291.SAMN02745134_02435"/>
<feature type="transmembrane region" description="Helical" evidence="3">
    <location>
        <begin position="12"/>
        <end position="32"/>
    </location>
</feature>
<dbReference type="GO" id="GO:0016020">
    <property type="term" value="C:membrane"/>
    <property type="evidence" value="ECO:0007669"/>
    <property type="project" value="InterPro"/>
</dbReference>
<dbReference type="AlphaFoldDB" id="A0A1W1XNA3"/>
<dbReference type="Pfam" id="PF07155">
    <property type="entry name" value="ECF-ribofla_trS"/>
    <property type="match status" value="1"/>
</dbReference>
<dbReference type="RefSeq" id="WP_084116264.1">
    <property type="nucleotide sequence ID" value="NZ_FWXH01000009.1"/>
</dbReference>
<protein>
    <submittedName>
        <fullName evidence="4">Uncharacterized membrane protein</fullName>
    </submittedName>
</protein>
<feature type="transmembrane region" description="Helical" evidence="3">
    <location>
        <begin position="77"/>
        <end position="100"/>
    </location>
</feature>
<dbReference type="PANTHER" id="PTHR37815">
    <property type="entry name" value="UPF0397 PROTEIN BC_2624-RELATED"/>
    <property type="match status" value="1"/>
</dbReference>
<feature type="transmembrane region" description="Helical" evidence="3">
    <location>
        <begin position="109"/>
        <end position="138"/>
    </location>
</feature>
<keyword evidence="2 3" id="KW-1133">Transmembrane helix</keyword>
<name>A0A1W1XNA3_9CLOT</name>
<feature type="transmembrane region" description="Helical" evidence="3">
    <location>
        <begin position="158"/>
        <end position="176"/>
    </location>
</feature>
<gene>
    <name evidence="4" type="ORF">SAMN02745134_02435</name>
</gene>
<evidence type="ECO:0000256" key="2">
    <source>
        <dbReference type="ARBA" id="ARBA00022989"/>
    </source>
</evidence>
<dbReference type="EMBL" id="FWXH01000009">
    <property type="protein sequence ID" value="SMC25396.1"/>
    <property type="molecule type" value="Genomic_DNA"/>
</dbReference>
<keyword evidence="5" id="KW-1185">Reference proteome</keyword>
<dbReference type="Gene3D" id="1.10.1760.20">
    <property type="match status" value="1"/>
</dbReference>
<keyword evidence="1 3" id="KW-0812">Transmembrane</keyword>
<reference evidence="4 5" key="1">
    <citation type="submission" date="2017-04" db="EMBL/GenBank/DDBJ databases">
        <authorList>
            <person name="Afonso C.L."/>
            <person name="Miller P.J."/>
            <person name="Scott M.A."/>
            <person name="Spackman E."/>
            <person name="Goraichik I."/>
            <person name="Dimitrov K.M."/>
            <person name="Suarez D.L."/>
            <person name="Swayne D.E."/>
        </authorList>
    </citation>
    <scope>NUCLEOTIDE SEQUENCE [LARGE SCALE GENOMIC DNA]</scope>
    <source>
        <strain evidence="4 5">DSM 12555</strain>
    </source>
</reference>
<evidence type="ECO:0000256" key="3">
    <source>
        <dbReference type="SAM" id="Phobius"/>
    </source>
</evidence>
<dbReference type="InterPro" id="IPR009825">
    <property type="entry name" value="ECF_substrate-spec-like"/>
</dbReference>
<dbReference type="OrthoDB" id="411368at2"/>
<dbReference type="PANTHER" id="PTHR37815:SF3">
    <property type="entry name" value="UPF0397 PROTEIN SPR0429"/>
    <property type="match status" value="1"/>
</dbReference>
<evidence type="ECO:0000256" key="1">
    <source>
        <dbReference type="ARBA" id="ARBA00022692"/>
    </source>
</evidence>
<evidence type="ECO:0000313" key="4">
    <source>
        <dbReference type="EMBL" id="SMC25396.1"/>
    </source>
</evidence>
<accession>A0A1W1XNA3</accession>
<keyword evidence="3" id="KW-0472">Membrane</keyword>
<proteinExistence type="predicted"/>